<gene>
    <name evidence="1" type="ORF">PVAP13_2KG282716</name>
</gene>
<dbReference type="Proteomes" id="UP000823388">
    <property type="component" value="Chromosome 2K"/>
</dbReference>
<accession>A0A8T0W1N4</accession>
<dbReference type="EMBL" id="CM029039">
    <property type="protein sequence ID" value="KAG2642242.1"/>
    <property type="molecule type" value="Genomic_DNA"/>
</dbReference>
<evidence type="ECO:0000313" key="2">
    <source>
        <dbReference type="Proteomes" id="UP000823388"/>
    </source>
</evidence>
<protein>
    <submittedName>
        <fullName evidence="1">Uncharacterized protein</fullName>
    </submittedName>
</protein>
<name>A0A8T0W1N4_PANVG</name>
<reference evidence="1" key="1">
    <citation type="submission" date="2020-05" db="EMBL/GenBank/DDBJ databases">
        <title>WGS assembly of Panicum virgatum.</title>
        <authorList>
            <person name="Lovell J.T."/>
            <person name="Jenkins J."/>
            <person name="Shu S."/>
            <person name="Juenger T.E."/>
            <person name="Schmutz J."/>
        </authorList>
    </citation>
    <scope>NUCLEOTIDE SEQUENCE</scope>
    <source>
        <strain evidence="1">AP13</strain>
    </source>
</reference>
<organism evidence="1 2">
    <name type="scientific">Panicum virgatum</name>
    <name type="common">Blackwell switchgrass</name>
    <dbReference type="NCBI Taxonomy" id="38727"/>
    <lineage>
        <taxon>Eukaryota</taxon>
        <taxon>Viridiplantae</taxon>
        <taxon>Streptophyta</taxon>
        <taxon>Embryophyta</taxon>
        <taxon>Tracheophyta</taxon>
        <taxon>Spermatophyta</taxon>
        <taxon>Magnoliopsida</taxon>
        <taxon>Liliopsida</taxon>
        <taxon>Poales</taxon>
        <taxon>Poaceae</taxon>
        <taxon>PACMAD clade</taxon>
        <taxon>Panicoideae</taxon>
        <taxon>Panicodae</taxon>
        <taxon>Paniceae</taxon>
        <taxon>Panicinae</taxon>
        <taxon>Panicum</taxon>
        <taxon>Panicum sect. Hiantes</taxon>
    </lineage>
</organism>
<evidence type="ECO:0000313" key="1">
    <source>
        <dbReference type="EMBL" id="KAG2642242.1"/>
    </source>
</evidence>
<proteinExistence type="predicted"/>
<keyword evidence="2" id="KW-1185">Reference proteome</keyword>
<comment type="caution">
    <text evidence="1">The sequence shown here is derived from an EMBL/GenBank/DDBJ whole genome shotgun (WGS) entry which is preliminary data.</text>
</comment>
<dbReference type="AlphaFoldDB" id="A0A8T0W1N4"/>
<sequence length="145" mass="16443">MAGDEGNGTPKDFNECVSQDQLNESIENGQKVMTETITQAVTAAIRDLKLPETIERVDRRISNLTDWVVVSETHPPPMEEEDVVYNAHGHVDQAATREARLQHRLRTNTTDMGCTHNRAPEDPYAKVKFTIPSFFRHYDAEGYLD</sequence>